<dbReference type="Pfam" id="PF13393">
    <property type="entry name" value="tRNA-synt_His"/>
    <property type="match status" value="1"/>
</dbReference>
<dbReference type="AlphaFoldDB" id="X1K0S3"/>
<protein>
    <recommendedName>
        <fullName evidence="1">Class II Histidinyl-tRNA synthetase (HisRS)-like catalytic core domain-containing protein</fullName>
    </recommendedName>
</protein>
<proteinExistence type="predicted"/>
<name>X1K0S3_9ZZZZ</name>
<dbReference type="Gene3D" id="3.30.930.10">
    <property type="entry name" value="Bira Bifunctional Protein, Domain 2"/>
    <property type="match status" value="1"/>
</dbReference>
<evidence type="ECO:0000313" key="2">
    <source>
        <dbReference type="EMBL" id="GAH87280.1"/>
    </source>
</evidence>
<dbReference type="InterPro" id="IPR041715">
    <property type="entry name" value="HisRS-like_core"/>
</dbReference>
<comment type="caution">
    <text evidence="2">The sequence shown here is derived from an EMBL/GenBank/DDBJ whole genome shotgun (WGS) entry which is preliminary data.</text>
</comment>
<sequence>LNDLLPEEVLKRRFLENKISQVFKVWGYQEIITPTFEFYNILAKGAGSIMKKEMIKFFLHLIYFW</sequence>
<dbReference type="InterPro" id="IPR045864">
    <property type="entry name" value="aa-tRNA-synth_II/BPL/LPL"/>
</dbReference>
<feature type="domain" description="Class II Histidinyl-tRNA synthetase (HisRS)-like catalytic core" evidence="1">
    <location>
        <begin position="2"/>
        <end position="57"/>
    </location>
</feature>
<gene>
    <name evidence="2" type="ORF">S03H2_67262</name>
</gene>
<organism evidence="2">
    <name type="scientific">marine sediment metagenome</name>
    <dbReference type="NCBI Taxonomy" id="412755"/>
    <lineage>
        <taxon>unclassified sequences</taxon>
        <taxon>metagenomes</taxon>
        <taxon>ecological metagenomes</taxon>
    </lineage>
</organism>
<dbReference type="EMBL" id="BARU01044001">
    <property type="protein sequence ID" value="GAH87280.1"/>
    <property type="molecule type" value="Genomic_DNA"/>
</dbReference>
<reference evidence="2" key="1">
    <citation type="journal article" date="2014" name="Front. Microbiol.">
        <title>High frequency of phylogenetically diverse reductive dehalogenase-homologous genes in deep subseafloor sedimentary metagenomes.</title>
        <authorList>
            <person name="Kawai M."/>
            <person name="Futagami T."/>
            <person name="Toyoda A."/>
            <person name="Takaki Y."/>
            <person name="Nishi S."/>
            <person name="Hori S."/>
            <person name="Arai W."/>
            <person name="Tsubouchi T."/>
            <person name="Morono Y."/>
            <person name="Uchiyama I."/>
            <person name="Ito T."/>
            <person name="Fujiyama A."/>
            <person name="Inagaki F."/>
            <person name="Takami H."/>
        </authorList>
    </citation>
    <scope>NUCLEOTIDE SEQUENCE</scope>
    <source>
        <strain evidence="2">Expedition CK06-06</strain>
    </source>
</reference>
<accession>X1K0S3</accession>
<feature type="non-terminal residue" evidence="2">
    <location>
        <position position="1"/>
    </location>
</feature>
<evidence type="ECO:0000259" key="1">
    <source>
        <dbReference type="Pfam" id="PF13393"/>
    </source>
</evidence>
<dbReference type="SUPFAM" id="SSF55681">
    <property type="entry name" value="Class II aaRS and biotin synthetases"/>
    <property type="match status" value="1"/>
</dbReference>